<evidence type="ECO:0000313" key="1">
    <source>
        <dbReference type="EMBL" id="TMP46305.1"/>
    </source>
</evidence>
<dbReference type="EMBL" id="PNCK01000009">
    <property type="protein sequence ID" value="TMP46305.1"/>
    <property type="molecule type" value="Genomic_DNA"/>
</dbReference>
<organism evidence="2 4">
    <name type="scientific">Pseudoalteromonas citrea</name>
    <dbReference type="NCBI Taxonomy" id="43655"/>
    <lineage>
        <taxon>Bacteria</taxon>
        <taxon>Pseudomonadati</taxon>
        <taxon>Pseudomonadota</taxon>
        <taxon>Gammaproteobacteria</taxon>
        <taxon>Alteromonadales</taxon>
        <taxon>Pseudoalteromonadaceae</taxon>
        <taxon>Pseudoalteromonas</taxon>
    </lineage>
</organism>
<dbReference type="Proteomes" id="UP000307706">
    <property type="component" value="Unassembled WGS sequence"/>
</dbReference>
<evidence type="ECO:0000313" key="3">
    <source>
        <dbReference type="Proteomes" id="UP000305730"/>
    </source>
</evidence>
<dbReference type="EMBL" id="PNCL01000001">
    <property type="protein sequence ID" value="TMP63081.1"/>
    <property type="molecule type" value="Genomic_DNA"/>
</dbReference>
<reference evidence="2" key="3">
    <citation type="submission" date="2019-09" db="EMBL/GenBank/DDBJ databases">
        <title>Co-occurence of chitin degradation, pigmentation and bioactivity in marine Pseudoalteromonas.</title>
        <authorList>
            <person name="Sonnenschein E.C."/>
            <person name="Bech P.K."/>
        </authorList>
    </citation>
    <scope>NUCLEOTIDE SEQUENCE</scope>
    <source>
        <strain evidence="2">S2231</strain>
        <strain evidence="3">S2233</strain>
    </source>
</reference>
<gene>
    <name evidence="2" type="ORF">CWB96_00290</name>
    <name evidence="1" type="ORF">CWB97_02285</name>
</gene>
<name>A0A5S3XXB6_9GAMM</name>
<dbReference type="OrthoDB" id="9929828at2"/>
<keyword evidence="3" id="KW-1185">Reference proteome</keyword>
<reference evidence="3 4" key="1">
    <citation type="submission" date="2017-12" db="EMBL/GenBank/DDBJ databases">
        <authorList>
            <person name="Paulsen S."/>
            <person name="Gram L.K."/>
        </authorList>
    </citation>
    <scope>NUCLEOTIDE SEQUENCE [LARGE SCALE GENOMIC DNA]</scope>
    <source>
        <strain evidence="2 4">S2231</strain>
        <strain evidence="1 3">S2233</strain>
    </source>
</reference>
<protein>
    <submittedName>
        <fullName evidence="2">Uncharacterized protein</fullName>
    </submittedName>
</protein>
<accession>A0A5S3XXB6</accession>
<dbReference type="AlphaFoldDB" id="A0A5S3XXB6"/>
<comment type="caution">
    <text evidence="2">The sequence shown here is derived from an EMBL/GenBank/DDBJ whole genome shotgun (WGS) entry which is preliminary data.</text>
</comment>
<dbReference type="RefSeq" id="WP_138594694.1">
    <property type="nucleotide sequence ID" value="NZ_PNCK01000009.1"/>
</dbReference>
<evidence type="ECO:0000313" key="2">
    <source>
        <dbReference type="EMBL" id="TMP63081.1"/>
    </source>
</evidence>
<evidence type="ECO:0000313" key="4">
    <source>
        <dbReference type="Proteomes" id="UP000307706"/>
    </source>
</evidence>
<proteinExistence type="predicted"/>
<dbReference type="Proteomes" id="UP000305730">
    <property type="component" value="Unassembled WGS sequence"/>
</dbReference>
<reference evidence="4" key="2">
    <citation type="submission" date="2019-06" db="EMBL/GenBank/DDBJ databases">
        <title>Co-occurence of chitin degradation, pigmentation and bioactivity in marine Pseudoalteromonas.</title>
        <authorList>
            <person name="Sonnenschein E.C."/>
            <person name="Bech P.K."/>
        </authorList>
    </citation>
    <scope>NUCLEOTIDE SEQUENCE [LARGE SCALE GENOMIC DNA]</scope>
    <source>
        <strain evidence="4">S2231</strain>
        <strain evidence="1">S2233</strain>
    </source>
</reference>
<sequence>MAEFSPYSITRGGFSTPREMFMSIVKDLTQYRPSGNPFTIEYPRGLSDLSDPSVDVVVIQATSHVDPCVDDPINEQPWVIRFDTRGEIGHGMGHINITTPLQIDFGQEGAPAIPYIPPNTTFDPNEINTKGTLGFIGARMLHGTSSNPESNKYGFINRSIYHTRVMDIQQLDDYGNLKWNLHNISDGELAHNLWGSRRVQPLPAYDEQGKAEYRVTLQWIELMNPGEIDTSKVFPEEPTTTNNNPHIGEVGFASPIYEQRSCTLYFKDLPGLGGTNLNNLVFTTYKVEGDVPPSILEGALKDTVRDEAGTAQQIEFVYAKQYPELVEYEIFVAQAGSPFAYNYQSSWRVKEYASDNLNPFKWHTEELKVTDINDLLSGNKVSENKGLEYYDNLKFDLAPESEKSFDHKGEALEPRLGAQNVPMSYALTVSAHGIVLATWDQAVDQYDTGEGHRFSWFSTQRLVDKDTGEPLVNQNESFCPLYCMYGVYHEKLSKSMYFVVRESDIHRPSEEQTAGEDSPDSNAVLNTFEQVAVSEDYEYVITVPSGLTTQRYLYLEEADLIGYTSADVISNGALSEFSMYDEGTCSVTGHTTEAECVAGNGTWTETSRLYKGLPSTGKFNTGMRVLMRWYGGRLGSEKPQPLA</sequence>